<organism evidence="3 4">
    <name type="scientific">Cellulomonas chitinilytica</name>
    <dbReference type="NCBI Taxonomy" id="398759"/>
    <lineage>
        <taxon>Bacteria</taxon>
        <taxon>Bacillati</taxon>
        <taxon>Actinomycetota</taxon>
        <taxon>Actinomycetes</taxon>
        <taxon>Micrococcales</taxon>
        <taxon>Cellulomonadaceae</taxon>
        <taxon>Cellulomonas</taxon>
    </lineage>
</organism>
<evidence type="ECO:0000256" key="1">
    <source>
        <dbReference type="SAM" id="MobiDB-lite"/>
    </source>
</evidence>
<keyword evidence="2" id="KW-0812">Transmembrane</keyword>
<accession>A0A919P2U1</accession>
<protein>
    <submittedName>
        <fullName evidence="3">Uncharacterized protein</fullName>
    </submittedName>
</protein>
<keyword evidence="2" id="KW-0472">Membrane</keyword>
<dbReference type="EMBL" id="BONK01000006">
    <property type="protein sequence ID" value="GIG21210.1"/>
    <property type="molecule type" value="Genomic_DNA"/>
</dbReference>
<gene>
    <name evidence="3" type="ORF">Cch01nite_19340</name>
</gene>
<dbReference type="Proteomes" id="UP000632740">
    <property type="component" value="Unassembled WGS sequence"/>
</dbReference>
<feature type="transmembrane region" description="Helical" evidence="2">
    <location>
        <begin position="176"/>
        <end position="202"/>
    </location>
</feature>
<evidence type="ECO:0000313" key="3">
    <source>
        <dbReference type="EMBL" id="GIG21210.1"/>
    </source>
</evidence>
<keyword evidence="4" id="KW-1185">Reference proteome</keyword>
<sequence>MTGSLSASNPEDLMADTDVRSSEGSSKPGDGLVDEQDELVEAFRDAVARRIPDDVQIVPADEGFAVGYPDPLVMSGRGDTTCTSLWSVVRCDPRTMTFTIIDTVTDREVSRFGAGLATGGFRGRVSGDRVVHVYGTRPDGTEGRIGTHVHSARVLHEAIRGPATEQGWVERRPASAIVGLTFGLVAGAGLVVAAVVLGVLFLSGRLP</sequence>
<feature type="region of interest" description="Disordered" evidence="1">
    <location>
        <begin position="1"/>
        <end position="34"/>
    </location>
</feature>
<evidence type="ECO:0000313" key="4">
    <source>
        <dbReference type="Proteomes" id="UP000632740"/>
    </source>
</evidence>
<dbReference type="RefSeq" id="WP_203752274.1">
    <property type="nucleotide sequence ID" value="NZ_BONK01000006.1"/>
</dbReference>
<proteinExistence type="predicted"/>
<comment type="caution">
    <text evidence="3">The sequence shown here is derived from an EMBL/GenBank/DDBJ whole genome shotgun (WGS) entry which is preliminary data.</text>
</comment>
<reference evidence="3" key="1">
    <citation type="submission" date="2021-01" db="EMBL/GenBank/DDBJ databases">
        <title>Whole genome shotgun sequence of Cellulomonas chitinilytica NBRC 110799.</title>
        <authorList>
            <person name="Komaki H."/>
            <person name="Tamura T."/>
        </authorList>
    </citation>
    <scope>NUCLEOTIDE SEQUENCE</scope>
    <source>
        <strain evidence="3">NBRC 110799</strain>
    </source>
</reference>
<dbReference type="AlphaFoldDB" id="A0A919P2U1"/>
<evidence type="ECO:0000256" key="2">
    <source>
        <dbReference type="SAM" id="Phobius"/>
    </source>
</evidence>
<keyword evidence="2" id="KW-1133">Transmembrane helix</keyword>
<name>A0A919P2U1_9CELL</name>